<protein>
    <submittedName>
        <fullName evidence="2">Nucleotide-binding universal stress protein, UspA family</fullName>
    </submittedName>
</protein>
<name>A0A1H0UP58_9BACT</name>
<sequence>MHDWHKILVAVNDSDDALRAIRYVGQVASASNTVSIHLLYVYPDPPPDYYTKGGTLDAYREIMVDQAGTALRLAISNLTKLGISEEAITTSVQLADGLTISQAILNAMDKHQCNTLVVGKRGISKNEEFLFGSISNTLARKTKGFTTWIVG</sequence>
<dbReference type="InterPro" id="IPR006016">
    <property type="entry name" value="UspA"/>
</dbReference>
<dbReference type="PANTHER" id="PTHR31964">
    <property type="entry name" value="ADENINE NUCLEOTIDE ALPHA HYDROLASES-LIKE SUPERFAMILY PROTEIN"/>
    <property type="match status" value="1"/>
</dbReference>
<gene>
    <name evidence="2" type="ORF">SAMN05660330_03663</name>
</gene>
<dbReference type="Gene3D" id="3.40.50.620">
    <property type="entry name" value="HUPs"/>
    <property type="match status" value="1"/>
</dbReference>
<dbReference type="STRING" id="91360.SAMN05660330_03663"/>
<dbReference type="InterPro" id="IPR014729">
    <property type="entry name" value="Rossmann-like_a/b/a_fold"/>
</dbReference>
<organism evidence="2 3">
    <name type="scientific">Desulforhopalus singaporensis</name>
    <dbReference type="NCBI Taxonomy" id="91360"/>
    <lineage>
        <taxon>Bacteria</taxon>
        <taxon>Pseudomonadati</taxon>
        <taxon>Thermodesulfobacteriota</taxon>
        <taxon>Desulfobulbia</taxon>
        <taxon>Desulfobulbales</taxon>
        <taxon>Desulfocapsaceae</taxon>
        <taxon>Desulforhopalus</taxon>
    </lineage>
</organism>
<dbReference type="PANTHER" id="PTHR31964:SF113">
    <property type="entry name" value="USPA DOMAIN-CONTAINING PROTEIN"/>
    <property type="match status" value="1"/>
</dbReference>
<evidence type="ECO:0000313" key="2">
    <source>
        <dbReference type="EMBL" id="SDP67959.1"/>
    </source>
</evidence>
<dbReference type="Proteomes" id="UP000199073">
    <property type="component" value="Unassembled WGS sequence"/>
</dbReference>
<evidence type="ECO:0000259" key="1">
    <source>
        <dbReference type="Pfam" id="PF00582"/>
    </source>
</evidence>
<dbReference type="EMBL" id="FNJI01000034">
    <property type="protein sequence ID" value="SDP67959.1"/>
    <property type="molecule type" value="Genomic_DNA"/>
</dbReference>
<dbReference type="AlphaFoldDB" id="A0A1H0UP58"/>
<feature type="domain" description="UspA" evidence="1">
    <location>
        <begin position="5"/>
        <end position="143"/>
    </location>
</feature>
<evidence type="ECO:0000313" key="3">
    <source>
        <dbReference type="Proteomes" id="UP000199073"/>
    </source>
</evidence>
<keyword evidence="3" id="KW-1185">Reference proteome</keyword>
<accession>A0A1H0UP58</accession>
<dbReference type="SUPFAM" id="SSF52402">
    <property type="entry name" value="Adenine nucleotide alpha hydrolases-like"/>
    <property type="match status" value="1"/>
</dbReference>
<dbReference type="Pfam" id="PF00582">
    <property type="entry name" value="Usp"/>
    <property type="match status" value="1"/>
</dbReference>
<dbReference type="OrthoDB" id="5420527at2"/>
<proteinExistence type="predicted"/>
<dbReference type="CDD" id="cd00293">
    <property type="entry name" value="USP-like"/>
    <property type="match status" value="1"/>
</dbReference>
<reference evidence="2 3" key="1">
    <citation type="submission" date="2016-10" db="EMBL/GenBank/DDBJ databases">
        <authorList>
            <person name="de Groot N.N."/>
        </authorList>
    </citation>
    <scope>NUCLEOTIDE SEQUENCE [LARGE SCALE GENOMIC DNA]</scope>
    <source>
        <strain evidence="2 3">DSM 12130</strain>
    </source>
</reference>
<dbReference type="RefSeq" id="WP_092225477.1">
    <property type="nucleotide sequence ID" value="NZ_FNJI01000034.1"/>
</dbReference>